<evidence type="ECO:0000313" key="5">
    <source>
        <dbReference type="EMBL" id="EGR27058.1"/>
    </source>
</evidence>
<comment type="similarity">
    <text evidence="1">Belongs to the DNA mismatch repair MutL/HexB family.</text>
</comment>
<keyword evidence="3" id="KW-0812">Transmembrane</keyword>
<dbReference type="SUPFAM" id="SSF54211">
    <property type="entry name" value="Ribosomal protein S5 domain 2-like"/>
    <property type="match status" value="1"/>
</dbReference>
<dbReference type="GO" id="GO:0016887">
    <property type="term" value="F:ATP hydrolysis activity"/>
    <property type="evidence" value="ECO:0007669"/>
    <property type="project" value="InterPro"/>
</dbReference>
<dbReference type="InterPro" id="IPR038973">
    <property type="entry name" value="MutL/Mlh/Pms-like"/>
</dbReference>
<dbReference type="STRING" id="857967.G0R635"/>
<evidence type="ECO:0000256" key="1">
    <source>
        <dbReference type="ARBA" id="ARBA00006082"/>
    </source>
</evidence>
<dbReference type="CDD" id="cd00782">
    <property type="entry name" value="MutL_Trans"/>
    <property type="match status" value="1"/>
</dbReference>
<dbReference type="PROSITE" id="PS00058">
    <property type="entry name" value="DNA_MISMATCH_REPAIR_1"/>
    <property type="match status" value="1"/>
</dbReference>
<dbReference type="AlphaFoldDB" id="G0R635"/>
<dbReference type="GO" id="GO:0140664">
    <property type="term" value="F:ATP-dependent DNA damage sensor activity"/>
    <property type="evidence" value="ECO:0007669"/>
    <property type="project" value="InterPro"/>
</dbReference>
<dbReference type="InterPro" id="IPR036890">
    <property type="entry name" value="HATPase_C_sf"/>
</dbReference>
<evidence type="ECO:0000313" key="6">
    <source>
        <dbReference type="Proteomes" id="UP000008983"/>
    </source>
</evidence>
<feature type="domain" description="DNA mismatch repair protein S5" evidence="4">
    <location>
        <begin position="233"/>
        <end position="358"/>
    </location>
</feature>
<sequence length="549" mass="63973">MQIQKLSRDSIQNICVSQVIIDLSACKQKKTKNKKTKIKKGVKELLENSIDAKSTLIEIQLKDQGRDGIIVKDNGHGISKENLDKIAQKGCTSKLKVFEDLENLTSYGFRGEALNAISLLSDLNINTRTKDDPIGQKYSFNQQNIEGQIIKKNISMEIGTTIQLSNLFANIPVRRQELVKNINFQYNKIVNLVTEYALICTQIQIFLINFSEKNTRNVIINSGMPMGDILGKIKQVLGEKIGQQLVQFKLEFNNGNSVLKGFIQKNIQSGSQKANVGKNITFMYINGRPVNQLKKINYVFNEFYKKYNLNSKYIYVLELVTPVKNLDFNVSPDKREVFFQLEGELVNQLRAKMKEILEKEDLVEQKVLGSLKQKDELYYQQTEIKQQQSQDVKQKLQIKQFEAGNNQFSYNIFNYEKNKNKNIFQNSFLNIIESQKDNIEKTIIIIIIIIIIIVLKYMNIQKKIQILKKKLMTKMIIIKKILLLSLKMKNKNHQQQNNINHKNFLNYKTIMKMLMQQILILKRKNFQNYKQQVSLIKHLQQHFILKKKY</sequence>
<accession>G0R635</accession>
<keyword evidence="3" id="KW-1133">Transmembrane helix</keyword>
<dbReference type="OMA" id="NSKREFG"/>
<dbReference type="RefSeq" id="XP_004023942.1">
    <property type="nucleotide sequence ID" value="XM_004023893.1"/>
</dbReference>
<dbReference type="GO" id="GO:0030983">
    <property type="term" value="F:mismatched DNA binding"/>
    <property type="evidence" value="ECO:0007669"/>
    <property type="project" value="InterPro"/>
</dbReference>
<protein>
    <recommendedName>
        <fullName evidence="4">DNA mismatch repair protein S5 domain-containing protein</fullName>
    </recommendedName>
</protein>
<dbReference type="Proteomes" id="UP000008983">
    <property type="component" value="Unassembled WGS sequence"/>
</dbReference>
<dbReference type="PANTHER" id="PTHR10073">
    <property type="entry name" value="DNA MISMATCH REPAIR PROTEIN MLH, PMS, MUTL"/>
    <property type="match status" value="1"/>
</dbReference>
<dbReference type="SMART" id="SM01340">
    <property type="entry name" value="DNA_mis_repair"/>
    <property type="match status" value="1"/>
</dbReference>
<keyword evidence="6" id="KW-1185">Reference proteome</keyword>
<dbReference type="OrthoDB" id="312961at2759"/>
<dbReference type="NCBIfam" id="TIGR00585">
    <property type="entry name" value="mutl"/>
    <property type="match status" value="1"/>
</dbReference>
<dbReference type="Gene3D" id="3.30.230.10">
    <property type="match status" value="1"/>
</dbReference>
<dbReference type="eggNOG" id="KOG1978">
    <property type="taxonomic scope" value="Eukaryota"/>
</dbReference>
<evidence type="ECO:0000259" key="4">
    <source>
        <dbReference type="SMART" id="SM01340"/>
    </source>
</evidence>
<dbReference type="Pfam" id="PF01119">
    <property type="entry name" value="DNA_mis_repair"/>
    <property type="match status" value="1"/>
</dbReference>
<dbReference type="InterPro" id="IPR014721">
    <property type="entry name" value="Ribsml_uS5_D2-typ_fold_subgr"/>
</dbReference>
<dbReference type="InterPro" id="IPR014762">
    <property type="entry name" value="DNA_mismatch_repair_CS"/>
</dbReference>
<organism evidence="5 6">
    <name type="scientific">Ichthyophthirius multifiliis</name>
    <name type="common">White spot disease agent</name>
    <name type="synonym">Ich</name>
    <dbReference type="NCBI Taxonomy" id="5932"/>
    <lineage>
        <taxon>Eukaryota</taxon>
        <taxon>Sar</taxon>
        <taxon>Alveolata</taxon>
        <taxon>Ciliophora</taxon>
        <taxon>Intramacronucleata</taxon>
        <taxon>Oligohymenophorea</taxon>
        <taxon>Hymenostomatida</taxon>
        <taxon>Ophryoglenina</taxon>
        <taxon>Ichthyophthirius</taxon>
    </lineage>
</organism>
<name>G0R635_ICHMU</name>
<gene>
    <name evidence="5" type="ORF">IMG5_202390</name>
</gene>
<feature type="transmembrane region" description="Helical" evidence="3">
    <location>
        <begin position="442"/>
        <end position="460"/>
    </location>
</feature>
<dbReference type="Pfam" id="PF13589">
    <property type="entry name" value="HATPase_c_3"/>
    <property type="match status" value="1"/>
</dbReference>
<evidence type="ECO:0000256" key="2">
    <source>
        <dbReference type="ARBA" id="ARBA00022763"/>
    </source>
</evidence>
<evidence type="ECO:0000256" key="3">
    <source>
        <dbReference type="SAM" id="Phobius"/>
    </source>
</evidence>
<dbReference type="SUPFAM" id="SSF55874">
    <property type="entry name" value="ATPase domain of HSP90 chaperone/DNA topoisomerase II/histidine kinase"/>
    <property type="match status" value="1"/>
</dbReference>
<dbReference type="GO" id="GO:0006298">
    <property type="term" value="P:mismatch repair"/>
    <property type="evidence" value="ECO:0007669"/>
    <property type="project" value="InterPro"/>
</dbReference>
<dbReference type="GO" id="GO:0005524">
    <property type="term" value="F:ATP binding"/>
    <property type="evidence" value="ECO:0007669"/>
    <property type="project" value="InterPro"/>
</dbReference>
<dbReference type="InterPro" id="IPR013507">
    <property type="entry name" value="DNA_mismatch_S5_2-like"/>
</dbReference>
<dbReference type="InParanoid" id="G0R635"/>
<dbReference type="PANTHER" id="PTHR10073:SF52">
    <property type="entry name" value="MISMATCH REPAIR ENDONUCLEASE PMS2"/>
    <property type="match status" value="1"/>
</dbReference>
<dbReference type="InterPro" id="IPR020568">
    <property type="entry name" value="Ribosomal_Su5_D2-typ_SF"/>
</dbReference>
<proteinExistence type="inferred from homology"/>
<dbReference type="GeneID" id="14903112"/>
<reference evidence="5 6" key="1">
    <citation type="submission" date="2011-07" db="EMBL/GenBank/DDBJ databases">
        <authorList>
            <person name="Coyne R."/>
            <person name="Brami D."/>
            <person name="Johnson J."/>
            <person name="Hostetler J."/>
            <person name="Hannick L."/>
            <person name="Clark T."/>
            <person name="Cassidy-Hanley D."/>
            <person name="Inman J."/>
        </authorList>
    </citation>
    <scope>NUCLEOTIDE SEQUENCE [LARGE SCALE GENOMIC DNA]</scope>
    <source>
        <strain evidence="5 6">G5</strain>
    </source>
</reference>
<dbReference type="Gene3D" id="3.30.565.10">
    <property type="entry name" value="Histidine kinase-like ATPase, C-terminal domain"/>
    <property type="match status" value="1"/>
</dbReference>
<dbReference type="InterPro" id="IPR002099">
    <property type="entry name" value="MutL/Mlh/PMS"/>
</dbReference>
<keyword evidence="2" id="KW-0227">DNA damage</keyword>
<dbReference type="EMBL" id="GL984389">
    <property type="protein sequence ID" value="EGR27058.1"/>
    <property type="molecule type" value="Genomic_DNA"/>
</dbReference>
<keyword evidence="3" id="KW-0472">Membrane</keyword>
<dbReference type="GO" id="GO:0032389">
    <property type="term" value="C:MutLalpha complex"/>
    <property type="evidence" value="ECO:0007669"/>
    <property type="project" value="TreeGrafter"/>
</dbReference>